<comment type="caution">
    <text evidence="2">The sequence shown here is derived from an EMBL/GenBank/DDBJ whole genome shotgun (WGS) entry which is preliminary data.</text>
</comment>
<dbReference type="EMBL" id="JAYJJR010000009">
    <property type="protein sequence ID" value="MEB3022305.1"/>
    <property type="molecule type" value="Genomic_DNA"/>
</dbReference>
<protein>
    <submittedName>
        <fullName evidence="2">Urease accessory protein UreD</fullName>
    </submittedName>
</protein>
<dbReference type="Proteomes" id="UP001299596">
    <property type="component" value="Unassembled WGS sequence"/>
</dbReference>
<evidence type="ECO:0000256" key="1">
    <source>
        <dbReference type="ARBA" id="ARBA00023186"/>
    </source>
</evidence>
<keyword evidence="1" id="KW-0143">Chaperone</keyword>
<sequence>MRSRVTVVACPNRLPRIEFGGGLAARRTGPDTVHLVSAAATPLGGDVIAVRLIVEPGARLTLRSAAATVVLPGATTLTSHADWQIEVAGELDVDLEPTIVAADARHACVTAVHLSDGGSARLRERVQVGRTGERQGFWSGALRVDLDHRPLLRHRMDLGAGSLSDDVLYAPRAAISEFRYPAACSTAAADPRWTVLALAGGGTLSTRQDDLLTT</sequence>
<organism evidence="2 3">
    <name type="scientific">[Mycobacterium] crassicus</name>
    <dbReference type="NCBI Taxonomy" id="2872309"/>
    <lineage>
        <taxon>Bacteria</taxon>
        <taxon>Bacillati</taxon>
        <taxon>Actinomycetota</taxon>
        <taxon>Actinomycetes</taxon>
        <taxon>Mycobacteriales</taxon>
        <taxon>Mycobacteriaceae</taxon>
        <taxon>Mycolicibacter</taxon>
    </lineage>
</organism>
<evidence type="ECO:0000313" key="2">
    <source>
        <dbReference type="EMBL" id="MEB3022305.1"/>
    </source>
</evidence>
<accession>A0ABU5XJ47</accession>
<reference evidence="2 3" key="1">
    <citation type="submission" date="2023-12" db="EMBL/GenBank/DDBJ databases">
        <title>Description of new species of Mycobacterium terrae complex isolated from sewage at the Sao Paulo Zoological Park Foundation in Brazil.</title>
        <authorList>
            <person name="Romagnoli C.L."/>
            <person name="Conceicao E.C."/>
            <person name="Machado E."/>
            <person name="Barreto L.B.P.F."/>
            <person name="Sharma A."/>
            <person name="Silva N.M."/>
            <person name="Marques L.E."/>
            <person name="Juliana M.A."/>
            <person name="Lourenco M.C.S."/>
            <person name="Digiampietri L.A."/>
            <person name="Suffys P.N."/>
            <person name="Viana-Niero C."/>
        </authorList>
    </citation>
    <scope>NUCLEOTIDE SEQUENCE [LARGE SCALE GENOMIC DNA]</scope>
    <source>
        <strain evidence="2 3">MYC098</strain>
    </source>
</reference>
<gene>
    <name evidence="2" type="ORF">K6T79_14770</name>
</gene>
<dbReference type="InterPro" id="IPR002669">
    <property type="entry name" value="UreD"/>
</dbReference>
<proteinExistence type="predicted"/>
<dbReference type="RefSeq" id="WP_225404095.1">
    <property type="nucleotide sequence ID" value="NZ_JAYJJR010000009.1"/>
</dbReference>
<evidence type="ECO:0000313" key="3">
    <source>
        <dbReference type="Proteomes" id="UP001299596"/>
    </source>
</evidence>
<name>A0ABU5XJ47_9MYCO</name>
<keyword evidence="3" id="KW-1185">Reference proteome</keyword>
<dbReference type="Pfam" id="PF01774">
    <property type="entry name" value="UreD"/>
    <property type="match status" value="1"/>
</dbReference>